<evidence type="ECO:0000313" key="3">
    <source>
        <dbReference type="Proteomes" id="UP000275078"/>
    </source>
</evidence>
<feature type="region of interest" description="Disordered" evidence="1">
    <location>
        <begin position="1"/>
        <end position="53"/>
    </location>
</feature>
<feature type="compositionally biased region" description="Basic and acidic residues" evidence="1">
    <location>
        <begin position="578"/>
        <end position="589"/>
    </location>
</feature>
<dbReference type="AlphaFoldDB" id="A0A3N4HY91"/>
<feature type="compositionally biased region" description="Basic and acidic residues" evidence="1">
    <location>
        <begin position="725"/>
        <end position="735"/>
    </location>
</feature>
<evidence type="ECO:0000313" key="2">
    <source>
        <dbReference type="EMBL" id="RPA78066.1"/>
    </source>
</evidence>
<sequence length="735" mass="85137">MSSKTPAKLQPNARSNTDPVKGSKDSDRKDKAAAPVKRRTMEPDSSRGPSKPVSLKKVDLIEDFFQGHEEVEKLKDKRTRLFPKTWEDYNGFYMSSVCMEVKYRGFLSILDHYKVTVAKMDRKRRERKLDPDLRKDLVHKITELRTKLVWDFSTTRWVDLVKNSKSGYGDIWMLYKKYPKKPRRVKYRRDHPGLGRECDIDQLASYRFWLDKYKDYLKEWKSRNPESDFVPKWMEEMYQSSRKKSVMYTVGTRMNGWIECPTHLRDSFAEEIEDRAEIMEQRINTLKRRLFKEYDFGPDPYQEADLDSEDEALDVDLERAAGNLETSDDELSKESEIDEAAAAKIFRETYTRNRYDLQESAPRDTLNIGLIRGFIKDYSIPNKKDVEPRSIPETWEEFQKAQNCIRMEESYQYFQDFLQEFKPANVAGLENALAKSELTVGAGSKFEKLIFEVQFDALPAGEAMNVPCAQLADQVECEDNWEVMKPRAPEMTLNKLEENHQSGYGELWEELFVELPSPEKIEEYATTHAGRQGRVDVLLSLYFWIEALQAILDTKAYEKKLNEIWEGKEKGRKSKMKGQQEPKPKTKEEIEAEEAERLNMKSKWIDKALKSGYAFVDYLVEHAETGKRLTFSRTEEDTELEEEHDTPVEASSNDGQAKTPVSKDTKTVLNAKEPAMTGLQRTKTSSSISTTSSRSTNDSTRSRRSSVSSTTSIDSTSTRSSARSSNEREKKQGTK</sequence>
<dbReference type="EMBL" id="ML119716">
    <property type="protein sequence ID" value="RPA78066.1"/>
    <property type="molecule type" value="Genomic_DNA"/>
</dbReference>
<organism evidence="2 3">
    <name type="scientific">Ascobolus immersus RN42</name>
    <dbReference type="NCBI Taxonomy" id="1160509"/>
    <lineage>
        <taxon>Eukaryota</taxon>
        <taxon>Fungi</taxon>
        <taxon>Dikarya</taxon>
        <taxon>Ascomycota</taxon>
        <taxon>Pezizomycotina</taxon>
        <taxon>Pezizomycetes</taxon>
        <taxon>Pezizales</taxon>
        <taxon>Ascobolaceae</taxon>
        <taxon>Ascobolus</taxon>
    </lineage>
</organism>
<keyword evidence="3" id="KW-1185">Reference proteome</keyword>
<gene>
    <name evidence="2" type="ORF">BJ508DRAFT_329578</name>
</gene>
<feature type="region of interest" description="Disordered" evidence="1">
    <location>
        <begin position="630"/>
        <end position="735"/>
    </location>
</feature>
<name>A0A3N4HY91_ASCIM</name>
<feature type="region of interest" description="Disordered" evidence="1">
    <location>
        <begin position="570"/>
        <end position="589"/>
    </location>
</feature>
<feature type="compositionally biased region" description="Low complexity" evidence="1">
    <location>
        <begin position="681"/>
        <end position="724"/>
    </location>
</feature>
<protein>
    <submittedName>
        <fullName evidence="2">Uncharacterized protein</fullName>
    </submittedName>
</protein>
<proteinExistence type="predicted"/>
<accession>A0A3N4HY91</accession>
<dbReference type="Proteomes" id="UP000275078">
    <property type="component" value="Unassembled WGS sequence"/>
</dbReference>
<evidence type="ECO:0000256" key="1">
    <source>
        <dbReference type="SAM" id="MobiDB-lite"/>
    </source>
</evidence>
<reference evidence="2 3" key="1">
    <citation type="journal article" date="2018" name="Nat. Ecol. Evol.">
        <title>Pezizomycetes genomes reveal the molecular basis of ectomycorrhizal truffle lifestyle.</title>
        <authorList>
            <person name="Murat C."/>
            <person name="Payen T."/>
            <person name="Noel B."/>
            <person name="Kuo A."/>
            <person name="Morin E."/>
            <person name="Chen J."/>
            <person name="Kohler A."/>
            <person name="Krizsan K."/>
            <person name="Balestrini R."/>
            <person name="Da Silva C."/>
            <person name="Montanini B."/>
            <person name="Hainaut M."/>
            <person name="Levati E."/>
            <person name="Barry K.W."/>
            <person name="Belfiori B."/>
            <person name="Cichocki N."/>
            <person name="Clum A."/>
            <person name="Dockter R.B."/>
            <person name="Fauchery L."/>
            <person name="Guy J."/>
            <person name="Iotti M."/>
            <person name="Le Tacon F."/>
            <person name="Lindquist E.A."/>
            <person name="Lipzen A."/>
            <person name="Malagnac F."/>
            <person name="Mello A."/>
            <person name="Molinier V."/>
            <person name="Miyauchi S."/>
            <person name="Poulain J."/>
            <person name="Riccioni C."/>
            <person name="Rubini A."/>
            <person name="Sitrit Y."/>
            <person name="Splivallo R."/>
            <person name="Traeger S."/>
            <person name="Wang M."/>
            <person name="Zifcakova L."/>
            <person name="Wipf D."/>
            <person name="Zambonelli A."/>
            <person name="Paolocci F."/>
            <person name="Nowrousian M."/>
            <person name="Ottonello S."/>
            <person name="Baldrian P."/>
            <person name="Spatafora J.W."/>
            <person name="Henrissat B."/>
            <person name="Nagy L.G."/>
            <person name="Aury J.M."/>
            <person name="Wincker P."/>
            <person name="Grigoriev I.V."/>
            <person name="Bonfante P."/>
            <person name="Martin F.M."/>
        </authorList>
    </citation>
    <scope>NUCLEOTIDE SEQUENCE [LARGE SCALE GENOMIC DNA]</scope>
    <source>
        <strain evidence="2 3">RN42</strain>
    </source>
</reference>
<feature type="compositionally biased region" description="Basic and acidic residues" evidence="1">
    <location>
        <begin position="21"/>
        <end position="32"/>
    </location>
</feature>